<gene>
    <name evidence="1" type="ORF">EZS28_027591</name>
</gene>
<accession>A0A5J4V362</accession>
<dbReference type="Proteomes" id="UP000324800">
    <property type="component" value="Unassembled WGS sequence"/>
</dbReference>
<proteinExistence type="predicted"/>
<reference evidence="1 2" key="1">
    <citation type="submission" date="2019-03" db="EMBL/GenBank/DDBJ databases">
        <title>Single cell metagenomics reveals metabolic interactions within the superorganism composed of flagellate Streblomastix strix and complex community of Bacteroidetes bacteria on its surface.</title>
        <authorList>
            <person name="Treitli S.C."/>
            <person name="Kolisko M."/>
            <person name="Husnik F."/>
            <person name="Keeling P."/>
            <person name="Hampl V."/>
        </authorList>
    </citation>
    <scope>NUCLEOTIDE SEQUENCE [LARGE SCALE GENOMIC DNA]</scope>
    <source>
        <strain evidence="1">ST1C</strain>
    </source>
</reference>
<name>A0A5J4V362_9EUKA</name>
<dbReference type="AlphaFoldDB" id="A0A5J4V362"/>
<sequence>MSIQSTDEGLSTIFINSLTILAERNKNGISRVLQVGLINRAAEALNDNSSSQQQPSQVITMNILAVLDQVLTAAEKISNSSKLRVSLEKLKNETEIKNMYFHYQKNKMKKMMMKIKNKAILQIRL</sequence>
<comment type="caution">
    <text evidence="1">The sequence shown here is derived from an EMBL/GenBank/DDBJ whole genome shotgun (WGS) entry which is preliminary data.</text>
</comment>
<evidence type="ECO:0000313" key="1">
    <source>
        <dbReference type="EMBL" id="KAA6376883.1"/>
    </source>
</evidence>
<dbReference type="EMBL" id="SNRW01010212">
    <property type="protein sequence ID" value="KAA6376883.1"/>
    <property type="molecule type" value="Genomic_DNA"/>
</dbReference>
<protein>
    <submittedName>
        <fullName evidence="1">Uncharacterized protein</fullName>
    </submittedName>
</protein>
<evidence type="ECO:0000313" key="2">
    <source>
        <dbReference type="Proteomes" id="UP000324800"/>
    </source>
</evidence>
<organism evidence="1 2">
    <name type="scientific">Streblomastix strix</name>
    <dbReference type="NCBI Taxonomy" id="222440"/>
    <lineage>
        <taxon>Eukaryota</taxon>
        <taxon>Metamonada</taxon>
        <taxon>Preaxostyla</taxon>
        <taxon>Oxymonadida</taxon>
        <taxon>Streblomastigidae</taxon>
        <taxon>Streblomastix</taxon>
    </lineage>
</organism>